<evidence type="ECO:0000256" key="6">
    <source>
        <dbReference type="SAM" id="Phobius"/>
    </source>
</evidence>
<feature type="transmembrane region" description="Helical" evidence="6">
    <location>
        <begin position="12"/>
        <end position="33"/>
    </location>
</feature>
<accession>A0AAV4NWU2</accession>
<feature type="transmembrane region" description="Helical" evidence="6">
    <location>
        <begin position="622"/>
        <end position="642"/>
    </location>
</feature>
<feature type="transmembrane region" description="Helical" evidence="6">
    <location>
        <begin position="590"/>
        <end position="610"/>
    </location>
</feature>
<keyword evidence="5 6" id="KW-0472">Membrane</keyword>
<dbReference type="GO" id="GO:0005794">
    <property type="term" value="C:Golgi apparatus"/>
    <property type="evidence" value="ECO:0007669"/>
    <property type="project" value="TreeGrafter"/>
</dbReference>
<proteinExistence type="inferred from homology"/>
<dbReference type="Pfam" id="PF01169">
    <property type="entry name" value="GDT1"/>
    <property type="match status" value="2"/>
</dbReference>
<dbReference type="InterPro" id="IPR048395">
    <property type="entry name" value="Glyco_hydro_31_C"/>
</dbReference>
<dbReference type="GO" id="GO:0032472">
    <property type="term" value="P:Golgi calcium ion transport"/>
    <property type="evidence" value="ECO:0007669"/>
    <property type="project" value="TreeGrafter"/>
</dbReference>
<organism evidence="8 9">
    <name type="scientific">Caerostris darwini</name>
    <dbReference type="NCBI Taxonomy" id="1538125"/>
    <lineage>
        <taxon>Eukaryota</taxon>
        <taxon>Metazoa</taxon>
        <taxon>Ecdysozoa</taxon>
        <taxon>Arthropoda</taxon>
        <taxon>Chelicerata</taxon>
        <taxon>Arachnida</taxon>
        <taxon>Araneae</taxon>
        <taxon>Araneomorphae</taxon>
        <taxon>Entelegynae</taxon>
        <taxon>Araneoidea</taxon>
        <taxon>Araneidae</taxon>
        <taxon>Caerostris</taxon>
    </lineage>
</organism>
<comment type="subcellular location">
    <subcellularLocation>
        <location evidence="1">Membrane</location>
        <topology evidence="1">Multi-pass membrane protein</topology>
    </subcellularLocation>
</comment>
<dbReference type="AlphaFoldDB" id="A0AAV4NWU2"/>
<sequence>MNVNASKTTKVIFTGSTITFALVLFIAPMTVLLPKHKLDSKDRTECPGFPDSKCCRNASSEYANVETGSECFMEKDNSGYQVQHGEKDNFGMTVMLAICVDNTSNGNSTTSRLQSSCVNEEIVQTKDMKSSNFGTNEDKLSYCPSTRDSWNLKCPNSSYEDYPDNPLNASISEGTSKLTLYMKSLHRDGISSYDVQTLYEWNQSHPTLKFLEDANTSNIGEQFMWGTCPLIPPVLHEGEEFVKMHLPSTEWWHFQDIINHLEKVSRDYLDEHEIEDILHVSGECIIPKEKYHMSKFQIQRPENVTLYVFPSSNSESGEIYIDALNSFRPIGNKNYERYSFVYKNCSLEIKKTETGNSQSLEWFVTKVHIFQMKDVKNLIIPAQAKIHWDFSPATNVGGDFKKPAPVFHKFKGMHQLGFFHGFVAAVSVVIVSELGDKTFFIAAIMAMRHPRITVFLGAISALAVMTILSAALGFTITIIPRMYTHYISTALFVLFGLKMLKEAYDMSPDEGQEEYEEVQKNLSKRETEYEGQVDIETGIIKISKVKAFRRKLMVFFSRVFLEAFTLTFLAEWGDRSQLTTIILAAREDAIGVTIGAIIGHGLCTSLAVVGGRMIAQRISVRTVTFIGAIVFLLFAVWALAIGPGT</sequence>
<dbReference type="EMBL" id="BPLQ01002145">
    <property type="protein sequence ID" value="GIX89203.1"/>
    <property type="molecule type" value="Genomic_DNA"/>
</dbReference>
<feature type="transmembrane region" description="Helical" evidence="6">
    <location>
        <begin position="552"/>
        <end position="570"/>
    </location>
</feature>
<dbReference type="GO" id="GO:0032468">
    <property type="term" value="P:Golgi calcium ion homeostasis"/>
    <property type="evidence" value="ECO:0007669"/>
    <property type="project" value="TreeGrafter"/>
</dbReference>
<feature type="transmembrane region" description="Helical" evidence="6">
    <location>
        <begin position="454"/>
        <end position="476"/>
    </location>
</feature>
<dbReference type="Pfam" id="PF21365">
    <property type="entry name" value="Glyco_hydro_31_3rd"/>
    <property type="match status" value="1"/>
</dbReference>
<evidence type="ECO:0000313" key="8">
    <source>
        <dbReference type="EMBL" id="GIX89203.1"/>
    </source>
</evidence>
<dbReference type="PANTHER" id="PTHR12608:SF1">
    <property type="entry name" value="TRANSMEMBRANE PROTEIN 165"/>
    <property type="match status" value="1"/>
</dbReference>
<evidence type="ECO:0000256" key="3">
    <source>
        <dbReference type="ARBA" id="ARBA00022692"/>
    </source>
</evidence>
<dbReference type="SUPFAM" id="SSF51011">
    <property type="entry name" value="Glycosyl hydrolase domain"/>
    <property type="match status" value="1"/>
</dbReference>
<dbReference type="InterPro" id="IPR001727">
    <property type="entry name" value="GDT1-like"/>
</dbReference>
<reference evidence="8 9" key="1">
    <citation type="submission" date="2021-06" db="EMBL/GenBank/DDBJ databases">
        <title>Caerostris darwini draft genome.</title>
        <authorList>
            <person name="Kono N."/>
            <person name="Arakawa K."/>
        </authorList>
    </citation>
    <scope>NUCLEOTIDE SEQUENCE [LARGE SCALE GENOMIC DNA]</scope>
</reference>
<name>A0AAV4NWU2_9ARAC</name>
<evidence type="ECO:0000256" key="5">
    <source>
        <dbReference type="ARBA" id="ARBA00023136"/>
    </source>
</evidence>
<keyword evidence="4 6" id="KW-1133">Transmembrane helix</keyword>
<dbReference type="PROSITE" id="PS01214">
    <property type="entry name" value="UPF0016"/>
    <property type="match status" value="1"/>
</dbReference>
<keyword evidence="9" id="KW-1185">Reference proteome</keyword>
<comment type="similarity">
    <text evidence="2">Belongs to the GDT1 family.</text>
</comment>
<comment type="caution">
    <text evidence="8">The sequence shown here is derived from an EMBL/GenBank/DDBJ whole genome shotgun (WGS) entry which is preliminary data.</text>
</comment>
<feature type="transmembrane region" description="Helical" evidence="6">
    <location>
        <begin position="482"/>
        <end position="500"/>
    </location>
</feature>
<dbReference type="InterPro" id="IPR013780">
    <property type="entry name" value="Glyco_hydro_b"/>
</dbReference>
<evidence type="ECO:0000256" key="1">
    <source>
        <dbReference type="ARBA" id="ARBA00004141"/>
    </source>
</evidence>
<protein>
    <submittedName>
        <fullName evidence="8">Transmembrane protein 165</fullName>
    </submittedName>
</protein>
<dbReference type="PANTHER" id="PTHR12608">
    <property type="entry name" value="TRANSMEMBRANE PROTEIN HTP-1 RELATED"/>
    <property type="match status" value="1"/>
</dbReference>
<evidence type="ECO:0000313" key="9">
    <source>
        <dbReference type="Proteomes" id="UP001054837"/>
    </source>
</evidence>
<dbReference type="GO" id="GO:0015085">
    <property type="term" value="F:calcium ion transmembrane transporter activity"/>
    <property type="evidence" value="ECO:0007669"/>
    <property type="project" value="TreeGrafter"/>
</dbReference>
<keyword evidence="3 6" id="KW-0812">Transmembrane</keyword>
<dbReference type="GO" id="GO:0016020">
    <property type="term" value="C:membrane"/>
    <property type="evidence" value="ECO:0007669"/>
    <property type="project" value="UniProtKB-SubCell"/>
</dbReference>
<dbReference type="GO" id="GO:0005384">
    <property type="term" value="F:manganese ion transmembrane transporter activity"/>
    <property type="evidence" value="ECO:0007669"/>
    <property type="project" value="TreeGrafter"/>
</dbReference>
<evidence type="ECO:0000256" key="2">
    <source>
        <dbReference type="ARBA" id="ARBA00009190"/>
    </source>
</evidence>
<evidence type="ECO:0000256" key="4">
    <source>
        <dbReference type="ARBA" id="ARBA00022989"/>
    </source>
</evidence>
<dbReference type="InterPro" id="IPR049555">
    <property type="entry name" value="GDT1-like_CS"/>
</dbReference>
<gene>
    <name evidence="8" type="primary">TMEM165</name>
    <name evidence="8" type="ORF">CDAR_94702</name>
</gene>
<evidence type="ECO:0000259" key="7">
    <source>
        <dbReference type="Pfam" id="PF21365"/>
    </source>
</evidence>
<feature type="domain" description="Glycosyl hydrolase family 31 C-terminal" evidence="7">
    <location>
        <begin position="208"/>
        <end position="257"/>
    </location>
</feature>
<dbReference type="Gene3D" id="2.60.40.1180">
    <property type="entry name" value="Golgi alpha-mannosidase II"/>
    <property type="match status" value="2"/>
</dbReference>
<dbReference type="Proteomes" id="UP001054837">
    <property type="component" value="Unassembled WGS sequence"/>
</dbReference>